<evidence type="ECO:0000256" key="1">
    <source>
        <dbReference type="RuleBase" id="RU364107"/>
    </source>
</evidence>
<feature type="domain" description="Sister chromatid cohesion C-terminal" evidence="2">
    <location>
        <begin position="238"/>
        <end position="361"/>
    </location>
</feature>
<reference evidence="3 4" key="1">
    <citation type="journal article" date="2020" name="IScience">
        <title>Genome Sequencing of the Endangered Kingdonia uniflora (Circaeasteraceae, Ranunculales) Reveals Potential Mechanisms of Evolutionary Specialization.</title>
        <authorList>
            <person name="Sun Y."/>
            <person name="Deng T."/>
            <person name="Zhang A."/>
            <person name="Moore M.J."/>
            <person name="Landis J.B."/>
            <person name="Lin N."/>
            <person name="Zhang H."/>
            <person name="Zhang X."/>
            <person name="Huang J."/>
            <person name="Zhang X."/>
            <person name="Sun H."/>
            <person name="Wang H."/>
        </authorList>
    </citation>
    <scope>NUCLEOTIDE SEQUENCE [LARGE SCALE GENOMIC DNA]</scope>
    <source>
        <strain evidence="3">TB1705</strain>
        <tissue evidence="3">Leaf</tissue>
    </source>
</reference>
<dbReference type="GO" id="GO:0061775">
    <property type="term" value="F:cohesin loader activity"/>
    <property type="evidence" value="ECO:0007669"/>
    <property type="project" value="InterPro"/>
</dbReference>
<comment type="subcellular location">
    <subcellularLocation>
        <location evidence="1">Nucleus</location>
    </subcellularLocation>
</comment>
<dbReference type="InterPro" id="IPR033031">
    <property type="entry name" value="Scc2/Nipped-B"/>
</dbReference>
<name>A0A7J7LNM6_9MAGN</name>
<dbReference type="GO" id="GO:0010468">
    <property type="term" value="P:regulation of gene expression"/>
    <property type="evidence" value="ECO:0007669"/>
    <property type="project" value="InterPro"/>
</dbReference>
<sequence length="440" mass="49416">MDEEEESIEGSWDEYNVPTYMKGKVLARAQWLWCDRNSKYQKFNYGPYPNDEEKIRNICIVEPETVSLDIDNDTVAQVCGKDTKGRTRACGLNVSRVEVLSSYHIRDQLIQEKTARLTLEEDLVHVKDKLTTMDEKLSSLAATESPSSMHPSSPIALSGKERPCELISFTGKIVPSGRAIGDSHSVVYNVIIEDVMYNPDIDSADSNPSLSSLNDIKLGTTILYWEGILGRCMDMKEEVRPSVLKSRLGDGLQMSFNFIHSLANTSLEYFNQGKPSGNMKEKFDGNTFVHARLGVSWIYRLIWGNCVSRNKFLSLVVRKFGSPSFNQSVIPFLMYCTEILASLPFTVPDEPLYLIYTVNRVLQVRFGSLEATMKALSSRSIQEDKHAISDENGVLQHDSSVLQQEPYSPTHSVSIHIKEEDAILCSPTLGVSYGILKDNL</sequence>
<accession>A0A7J7LNM6</accession>
<gene>
    <name evidence="3" type="ORF">GIB67_004910</name>
</gene>
<evidence type="ECO:0000313" key="4">
    <source>
        <dbReference type="Proteomes" id="UP000541444"/>
    </source>
</evidence>
<dbReference type="GO" id="GO:0071169">
    <property type="term" value="P:establishment of protein localization to chromatin"/>
    <property type="evidence" value="ECO:0007669"/>
    <property type="project" value="TreeGrafter"/>
</dbReference>
<dbReference type="PANTHER" id="PTHR21704">
    <property type="entry name" value="NIPPED-B-LIKE PROTEIN DELANGIN SCC2-RELATED"/>
    <property type="match status" value="1"/>
</dbReference>
<dbReference type="GO" id="GO:0003682">
    <property type="term" value="F:chromatin binding"/>
    <property type="evidence" value="ECO:0007669"/>
    <property type="project" value="TreeGrafter"/>
</dbReference>
<dbReference type="PANTHER" id="PTHR21704:SF18">
    <property type="entry name" value="NIPPED-B-LIKE PROTEIN"/>
    <property type="match status" value="1"/>
</dbReference>
<keyword evidence="1" id="KW-0677">Repeat</keyword>
<comment type="caution">
    <text evidence="3">The sequence shown here is derived from an EMBL/GenBank/DDBJ whole genome shotgun (WGS) entry which is preliminary data.</text>
</comment>
<dbReference type="GO" id="GO:0140588">
    <property type="term" value="P:chromatin looping"/>
    <property type="evidence" value="ECO:0007669"/>
    <property type="project" value="InterPro"/>
</dbReference>
<protein>
    <recommendedName>
        <fullName evidence="1">Sister chromatid cohesion protein</fullName>
    </recommendedName>
</protein>
<dbReference type="InterPro" id="IPR024986">
    <property type="entry name" value="Nipped-B_C"/>
</dbReference>
<keyword evidence="1" id="KW-0539">Nucleus</keyword>
<keyword evidence="4" id="KW-1185">Reference proteome</keyword>
<dbReference type="Pfam" id="PF12830">
    <property type="entry name" value="Nipped-B_C"/>
    <property type="match status" value="1"/>
</dbReference>
<comment type="similarity">
    <text evidence="1">Belongs to the SCC2/Nipped-B family.</text>
</comment>
<dbReference type="AlphaFoldDB" id="A0A7J7LNM6"/>
<evidence type="ECO:0000313" key="3">
    <source>
        <dbReference type="EMBL" id="KAF6144237.1"/>
    </source>
</evidence>
<dbReference type="OrthoDB" id="418242at2759"/>
<dbReference type="EMBL" id="JACGCM010002137">
    <property type="protein sequence ID" value="KAF6144237.1"/>
    <property type="molecule type" value="Genomic_DNA"/>
</dbReference>
<dbReference type="GO" id="GO:1990414">
    <property type="term" value="P:replication-born double-strand break repair via sister chromatid exchange"/>
    <property type="evidence" value="ECO:0007669"/>
    <property type="project" value="TreeGrafter"/>
</dbReference>
<dbReference type="GO" id="GO:0034087">
    <property type="term" value="P:establishment of mitotic sister chromatid cohesion"/>
    <property type="evidence" value="ECO:0007669"/>
    <property type="project" value="TreeGrafter"/>
</dbReference>
<keyword evidence="1" id="KW-0131">Cell cycle</keyword>
<dbReference type="Proteomes" id="UP000541444">
    <property type="component" value="Unassembled WGS sequence"/>
</dbReference>
<dbReference type="GO" id="GO:0090694">
    <property type="term" value="C:Scc2-Scc4 cohesin loading complex"/>
    <property type="evidence" value="ECO:0007669"/>
    <property type="project" value="TreeGrafter"/>
</dbReference>
<proteinExistence type="inferred from homology"/>
<organism evidence="3 4">
    <name type="scientific">Kingdonia uniflora</name>
    <dbReference type="NCBI Taxonomy" id="39325"/>
    <lineage>
        <taxon>Eukaryota</taxon>
        <taxon>Viridiplantae</taxon>
        <taxon>Streptophyta</taxon>
        <taxon>Embryophyta</taxon>
        <taxon>Tracheophyta</taxon>
        <taxon>Spermatophyta</taxon>
        <taxon>Magnoliopsida</taxon>
        <taxon>Ranunculales</taxon>
        <taxon>Circaeasteraceae</taxon>
        <taxon>Kingdonia</taxon>
    </lineage>
</organism>
<evidence type="ECO:0000259" key="2">
    <source>
        <dbReference type="Pfam" id="PF12830"/>
    </source>
</evidence>